<dbReference type="EMBL" id="MJAT01000007">
    <property type="protein sequence ID" value="OEH86107.1"/>
    <property type="molecule type" value="Genomic_DNA"/>
</dbReference>
<evidence type="ECO:0000313" key="9">
    <source>
        <dbReference type="EMBL" id="OEH86107.1"/>
    </source>
</evidence>
<dbReference type="AlphaFoldDB" id="A0A1E5L7H8"/>
<dbReference type="GO" id="GO:0016020">
    <property type="term" value="C:membrane"/>
    <property type="evidence" value="ECO:0007669"/>
    <property type="project" value="UniProtKB-SubCell"/>
</dbReference>
<feature type="transmembrane region" description="Helical" evidence="7">
    <location>
        <begin position="128"/>
        <end position="146"/>
    </location>
</feature>
<evidence type="ECO:0000256" key="7">
    <source>
        <dbReference type="SAM" id="Phobius"/>
    </source>
</evidence>
<dbReference type="STRING" id="1390249.BHU72_14380"/>
<dbReference type="GO" id="GO:0004252">
    <property type="term" value="F:serine-type endopeptidase activity"/>
    <property type="evidence" value="ECO:0007669"/>
    <property type="project" value="InterPro"/>
</dbReference>
<keyword evidence="5 7" id="KW-1133">Transmembrane helix</keyword>
<dbReference type="Gene3D" id="1.20.1540.10">
    <property type="entry name" value="Rhomboid-like"/>
    <property type="match status" value="1"/>
</dbReference>
<comment type="subcellular location">
    <subcellularLocation>
        <location evidence="1">Membrane</location>
        <topology evidence="1">Multi-pass membrane protein</topology>
    </subcellularLocation>
</comment>
<dbReference type="InterPro" id="IPR035952">
    <property type="entry name" value="Rhomboid-like_sf"/>
</dbReference>
<feature type="transmembrane region" description="Helical" evidence="7">
    <location>
        <begin position="20"/>
        <end position="43"/>
    </location>
</feature>
<dbReference type="InterPro" id="IPR050925">
    <property type="entry name" value="Rhomboid_protease_S54"/>
</dbReference>
<feature type="transmembrane region" description="Helical" evidence="7">
    <location>
        <begin position="104"/>
        <end position="122"/>
    </location>
</feature>
<reference evidence="9 10" key="1">
    <citation type="submission" date="2016-09" db="EMBL/GenBank/DDBJ databases">
        <title>Desulfuribacillus arsenicus sp. nov., an obligately anaerobic, dissimilatory arsenic- and antimonate-reducing bacterium isolated from anoxic sediments.</title>
        <authorList>
            <person name="Abin C.A."/>
            <person name="Hollibaugh J.T."/>
        </authorList>
    </citation>
    <scope>NUCLEOTIDE SEQUENCE [LARGE SCALE GENOMIC DNA]</scope>
    <source>
        <strain evidence="9 10">MLFW-2</strain>
    </source>
</reference>
<evidence type="ECO:0000259" key="8">
    <source>
        <dbReference type="Pfam" id="PF01694"/>
    </source>
</evidence>
<evidence type="ECO:0000256" key="2">
    <source>
        <dbReference type="ARBA" id="ARBA00009045"/>
    </source>
</evidence>
<feature type="domain" description="Peptidase S54 rhomboid" evidence="8">
    <location>
        <begin position="63"/>
        <end position="193"/>
    </location>
</feature>
<name>A0A1E5L7H8_9FIRM</name>
<organism evidence="9 10">
    <name type="scientific">Desulfuribacillus stibiiarsenatis</name>
    <dbReference type="NCBI Taxonomy" id="1390249"/>
    <lineage>
        <taxon>Bacteria</taxon>
        <taxon>Bacillati</taxon>
        <taxon>Bacillota</taxon>
        <taxon>Desulfuribacillia</taxon>
        <taxon>Desulfuribacillales</taxon>
        <taxon>Desulfuribacillaceae</taxon>
        <taxon>Desulfuribacillus</taxon>
    </lineage>
</organism>
<comment type="caution">
    <text evidence="9">The sequence shown here is derived from an EMBL/GenBank/DDBJ whole genome shotgun (WGS) entry which is preliminary data.</text>
</comment>
<dbReference type="InterPro" id="IPR022764">
    <property type="entry name" value="Peptidase_S54_rhomboid_dom"/>
</dbReference>
<comment type="similarity">
    <text evidence="2">Belongs to the peptidase S54 family.</text>
</comment>
<protein>
    <recommendedName>
        <fullName evidence="8">Peptidase S54 rhomboid domain-containing protein</fullName>
    </recommendedName>
</protein>
<keyword evidence="10" id="KW-1185">Reference proteome</keyword>
<dbReference type="PANTHER" id="PTHR43731:SF14">
    <property type="entry name" value="PRESENILIN-ASSOCIATED RHOMBOID-LIKE PROTEIN, MITOCHONDRIAL"/>
    <property type="match status" value="1"/>
</dbReference>
<evidence type="ECO:0000256" key="5">
    <source>
        <dbReference type="ARBA" id="ARBA00022989"/>
    </source>
</evidence>
<accession>A0A1E5L7H8</accession>
<evidence type="ECO:0000256" key="4">
    <source>
        <dbReference type="ARBA" id="ARBA00022801"/>
    </source>
</evidence>
<keyword evidence="4" id="KW-0378">Hydrolase</keyword>
<evidence type="ECO:0000256" key="1">
    <source>
        <dbReference type="ARBA" id="ARBA00004141"/>
    </source>
</evidence>
<keyword evidence="3 7" id="KW-0812">Transmembrane</keyword>
<keyword evidence="6 7" id="KW-0472">Membrane</keyword>
<proteinExistence type="inferred from homology"/>
<sequence length="197" mass="22146">MNYYRGAFGGVISLDYMKKYSPVTLIIIAVNVIIFLISNVLGIHRDIISLGGMAPIEYIFQTNEYWRFLTSMFIHSSVMHLVFNMVILMHAGAYFEQKNKSKEFLQFYIFTGLFVSLCSGLFVDGISVGASGAIFALLGYILYYDLLARKRGYGSNSIILPLVVVNVIITLLIPQVSTVGHLSGLFIGYYIPLWLKK</sequence>
<dbReference type="PANTHER" id="PTHR43731">
    <property type="entry name" value="RHOMBOID PROTEASE"/>
    <property type="match status" value="1"/>
</dbReference>
<gene>
    <name evidence="9" type="ORF">BHU72_14380</name>
</gene>
<feature type="transmembrane region" description="Helical" evidence="7">
    <location>
        <begin position="153"/>
        <end position="173"/>
    </location>
</feature>
<dbReference type="Proteomes" id="UP000095255">
    <property type="component" value="Unassembled WGS sequence"/>
</dbReference>
<evidence type="ECO:0000256" key="3">
    <source>
        <dbReference type="ARBA" id="ARBA00022692"/>
    </source>
</evidence>
<feature type="transmembrane region" description="Helical" evidence="7">
    <location>
        <begin position="179"/>
        <end position="195"/>
    </location>
</feature>
<dbReference type="SUPFAM" id="SSF144091">
    <property type="entry name" value="Rhomboid-like"/>
    <property type="match status" value="1"/>
</dbReference>
<evidence type="ECO:0000313" key="10">
    <source>
        <dbReference type="Proteomes" id="UP000095255"/>
    </source>
</evidence>
<evidence type="ECO:0000256" key="6">
    <source>
        <dbReference type="ARBA" id="ARBA00023136"/>
    </source>
</evidence>
<dbReference type="Pfam" id="PF01694">
    <property type="entry name" value="Rhomboid"/>
    <property type="match status" value="1"/>
</dbReference>
<feature type="transmembrane region" description="Helical" evidence="7">
    <location>
        <begin position="72"/>
        <end position="92"/>
    </location>
</feature>